<reference evidence="2" key="2">
    <citation type="submission" date="2014-09" db="EMBL/GenBank/DDBJ databases">
        <authorList>
            <consortium name="NBRP consortium"/>
            <person name="Sawabe T."/>
            <person name="Meirelles P."/>
            <person name="Nakanishi M."/>
            <person name="Sayaka M."/>
            <person name="Hattori M."/>
            <person name="Ohkuma M."/>
        </authorList>
    </citation>
    <scope>NUCLEOTIDE SEQUENCE [LARGE SCALE GENOMIC DNA]</scope>
    <source>
        <strain evidence="2">JCM 19239</strain>
    </source>
</reference>
<dbReference type="EMBL" id="BBMS01000044">
    <property type="protein sequence ID" value="GAL28510.1"/>
    <property type="molecule type" value="Genomic_DNA"/>
</dbReference>
<dbReference type="Proteomes" id="UP000029223">
    <property type="component" value="Unassembled WGS sequence"/>
</dbReference>
<evidence type="ECO:0000313" key="2">
    <source>
        <dbReference type="Proteomes" id="UP000029223"/>
    </source>
</evidence>
<comment type="caution">
    <text evidence="1">The sequence shown here is derived from an EMBL/GenBank/DDBJ whole genome shotgun (WGS) entry which is preliminary data.</text>
</comment>
<reference evidence="2" key="1">
    <citation type="submission" date="2014-09" db="EMBL/GenBank/DDBJ databases">
        <title>Vibrio variabilis JCM 19239. (C206) whole genome shotgun sequence.</title>
        <authorList>
            <person name="Sawabe T."/>
            <person name="Meirelles P."/>
            <person name="Nakanishi M."/>
            <person name="Sayaka M."/>
            <person name="Hattori M."/>
            <person name="Ohkuma M."/>
        </authorList>
    </citation>
    <scope>NUCLEOTIDE SEQUENCE [LARGE SCALE GENOMIC DNA]</scope>
    <source>
        <strain evidence="2">JCM 19239</strain>
    </source>
</reference>
<sequence length="102" mass="10959">MELDKFVKETLIAISKGVQAAKEDGDDRMQISPTSHSSYKTRSITNDGYIVNEVEFDVALTVEDTAEGGGKISVLGSNLGGAKTNKETLTSRVSFSVPISFE</sequence>
<accession>A0ABQ0JIC3</accession>
<name>A0ABQ0JIC3_9VIBR</name>
<proteinExistence type="predicted"/>
<evidence type="ECO:0000313" key="1">
    <source>
        <dbReference type="EMBL" id="GAL28510.1"/>
    </source>
</evidence>
<organism evidence="1 2">
    <name type="scientific">Vibrio variabilis</name>
    <dbReference type="NCBI Taxonomy" id="990271"/>
    <lineage>
        <taxon>Bacteria</taxon>
        <taxon>Pseudomonadati</taxon>
        <taxon>Pseudomonadota</taxon>
        <taxon>Gammaproteobacteria</taxon>
        <taxon>Vibrionales</taxon>
        <taxon>Vibrionaceae</taxon>
        <taxon>Vibrio</taxon>
    </lineage>
</organism>
<gene>
    <name evidence="1" type="ORF">JCM19239_1586</name>
</gene>
<keyword evidence="2" id="KW-1185">Reference proteome</keyword>
<protein>
    <submittedName>
        <fullName evidence="1">Uncharacterized protein</fullName>
    </submittedName>
</protein>